<feature type="domain" description="RDRP core" evidence="9">
    <location>
        <begin position="419"/>
        <end position="1001"/>
    </location>
</feature>
<dbReference type="InterPro" id="IPR058752">
    <property type="entry name" value="RDRP_C_head"/>
</dbReference>
<dbReference type="RefSeq" id="XP_030951413.1">
    <property type="nucleotide sequence ID" value="XM_031095553.1"/>
</dbReference>
<dbReference type="PANTHER" id="PTHR23079">
    <property type="entry name" value="RNA-DEPENDENT RNA POLYMERASE"/>
    <property type="match status" value="1"/>
</dbReference>
<dbReference type="Pfam" id="PF24577">
    <property type="entry name" value="RDR6_2nd"/>
    <property type="match status" value="1"/>
</dbReference>
<evidence type="ECO:0000259" key="10">
    <source>
        <dbReference type="Pfam" id="PF24572"/>
    </source>
</evidence>
<evidence type="ECO:0000256" key="1">
    <source>
        <dbReference type="ARBA" id="ARBA00005762"/>
    </source>
</evidence>
<dbReference type="EC" id="2.7.7.48" evidence="8"/>
<evidence type="ECO:0000256" key="7">
    <source>
        <dbReference type="ARBA" id="ARBA00048744"/>
    </source>
</evidence>
<name>A0A7N2KUG1_QUELO</name>
<dbReference type="RefSeq" id="XP_030951412.1">
    <property type="nucleotide sequence ID" value="XM_031095552.1"/>
</dbReference>
<feature type="domain" description="RNA-dependent RNA polymerase 6-like RNA-binding" evidence="10">
    <location>
        <begin position="11"/>
        <end position="111"/>
    </location>
</feature>
<evidence type="ECO:0000256" key="6">
    <source>
        <dbReference type="ARBA" id="ARBA00023158"/>
    </source>
</evidence>
<evidence type="ECO:0000259" key="12">
    <source>
        <dbReference type="Pfam" id="PF26252"/>
    </source>
</evidence>
<dbReference type="RefSeq" id="XP_030951410.1">
    <property type="nucleotide sequence ID" value="XM_031095550.1"/>
</dbReference>
<comment type="catalytic activity">
    <reaction evidence="7 8">
        <text>RNA(n) + a ribonucleoside 5'-triphosphate = RNA(n+1) + diphosphate</text>
        <dbReference type="Rhea" id="RHEA:21248"/>
        <dbReference type="Rhea" id="RHEA-COMP:14527"/>
        <dbReference type="Rhea" id="RHEA-COMP:17342"/>
        <dbReference type="ChEBI" id="CHEBI:33019"/>
        <dbReference type="ChEBI" id="CHEBI:61557"/>
        <dbReference type="ChEBI" id="CHEBI:140395"/>
        <dbReference type="EC" id="2.7.7.48"/>
    </reaction>
</comment>
<dbReference type="InParanoid" id="A0A7N2KUG1"/>
<dbReference type="OrthoDB" id="6513042at2759"/>
<dbReference type="AlphaFoldDB" id="A0A7N2KUG1"/>
<dbReference type="Pfam" id="PF05183">
    <property type="entry name" value="RdRP"/>
    <property type="match status" value="1"/>
</dbReference>
<keyword evidence="3 8" id="KW-0808">Transferase</keyword>
<dbReference type="FunCoup" id="A0A7N2KUG1">
    <property type="interactions" value="807"/>
</dbReference>
<dbReference type="Gramene" id="QL02p021874:mrna">
    <property type="protein sequence ID" value="QL02p021874:mrna"/>
    <property type="gene ID" value="QL02p021874"/>
</dbReference>
<feature type="domain" description="RNA-dependent RNA polymerase 6-like second" evidence="11">
    <location>
        <begin position="132"/>
        <end position="295"/>
    </location>
</feature>
<reference evidence="14" key="2">
    <citation type="submission" date="2021-01" db="UniProtKB">
        <authorList>
            <consortium name="EnsemblPlants"/>
        </authorList>
    </citation>
    <scope>IDENTIFICATION</scope>
</reference>
<evidence type="ECO:0000259" key="9">
    <source>
        <dbReference type="Pfam" id="PF05183"/>
    </source>
</evidence>
<organism evidence="14 15">
    <name type="scientific">Quercus lobata</name>
    <name type="common">Valley oak</name>
    <dbReference type="NCBI Taxonomy" id="97700"/>
    <lineage>
        <taxon>Eukaryota</taxon>
        <taxon>Viridiplantae</taxon>
        <taxon>Streptophyta</taxon>
        <taxon>Embryophyta</taxon>
        <taxon>Tracheophyta</taxon>
        <taxon>Spermatophyta</taxon>
        <taxon>Magnoliopsida</taxon>
        <taxon>eudicotyledons</taxon>
        <taxon>Gunneridae</taxon>
        <taxon>Pentapetalae</taxon>
        <taxon>rosids</taxon>
        <taxon>fabids</taxon>
        <taxon>Fagales</taxon>
        <taxon>Fagaceae</taxon>
        <taxon>Quercus</taxon>
    </lineage>
</organism>
<evidence type="ECO:0000256" key="5">
    <source>
        <dbReference type="ARBA" id="ARBA00022884"/>
    </source>
</evidence>
<dbReference type="RefSeq" id="XP_030951409.1">
    <property type="nucleotide sequence ID" value="XM_031095549.1"/>
</dbReference>
<keyword evidence="4 8" id="KW-0548">Nucleotidyltransferase</keyword>
<keyword evidence="2 8" id="KW-0696">RNA-directed RNA polymerase</keyword>
<comment type="similarity">
    <text evidence="1 8">Belongs to the RdRP family.</text>
</comment>
<dbReference type="GO" id="GO:0003723">
    <property type="term" value="F:RNA binding"/>
    <property type="evidence" value="ECO:0007669"/>
    <property type="project" value="UniProtKB-KW"/>
</dbReference>
<keyword evidence="6 8" id="KW-0943">RNA-mediated gene silencing</keyword>
<dbReference type="GO" id="GO:0030422">
    <property type="term" value="P:siRNA processing"/>
    <property type="evidence" value="ECO:0007669"/>
    <property type="project" value="TreeGrafter"/>
</dbReference>
<dbReference type="InterPro" id="IPR057596">
    <property type="entry name" value="RDRP_core"/>
</dbReference>
<evidence type="ECO:0000313" key="15">
    <source>
        <dbReference type="Proteomes" id="UP000594261"/>
    </source>
</evidence>
<dbReference type="Proteomes" id="UP000594261">
    <property type="component" value="Chromosome 2"/>
</dbReference>
<dbReference type="InterPro" id="IPR057298">
    <property type="entry name" value="RDR6-like_RBD"/>
</dbReference>
<evidence type="ECO:0000259" key="11">
    <source>
        <dbReference type="Pfam" id="PF24577"/>
    </source>
</evidence>
<gene>
    <name evidence="14" type="primary">LOC115974958</name>
</gene>
<keyword evidence="15" id="KW-1185">Reference proteome</keyword>
<keyword evidence="5 8" id="KW-0694">RNA-binding</keyword>
<dbReference type="OMA" id="KGLMGQY"/>
<dbReference type="Pfam" id="PF24572">
    <property type="entry name" value="RBD_RDR6"/>
    <property type="match status" value="1"/>
</dbReference>
<evidence type="ECO:0000256" key="4">
    <source>
        <dbReference type="ARBA" id="ARBA00022695"/>
    </source>
</evidence>
<evidence type="ECO:0000256" key="3">
    <source>
        <dbReference type="ARBA" id="ARBA00022679"/>
    </source>
</evidence>
<evidence type="ECO:0000259" key="13">
    <source>
        <dbReference type="Pfam" id="PF26253"/>
    </source>
</evidence>
<dbReference type="RefSeq" id="XP_030951417.1">
    <property type="nucleotide sequence ID" value="XM_031095557.1"/>
</dbReference>
<dbReference type="Pfam" id="PF26253">
    <property type="entry name" value="RdRP_head"/>
    <property type="match status" value="1"/>
</dbReference>
<evidence type="ECO:0000256" key="2">
    <source>
        <dbReference type="ARBA" id="ARBA00022484"/>
    </source>
</evidence>
<comment type="function">
    <text evidence="8">Probably involved in the RNA silencing pathway and required for the generation of small interfering RNAs (siRNAs).</text>
</comment>
<dbReference type="InterPro" id="IPR058751">
    <property type="entry name" value="RDRP_helical"/>
</dbReference>
<protein>
    <recommendedName>
        <fullName evidence="8">RNA-dependent RNA polymerase</fullName>
        <ecNumber evidence="8">2.7.7.48</ecNumber>
    </recommendedName>
</protein>
<dbReference type="InterPro" id="IPR007855">
    <property type="entry name" value="RDRP"/>
</dbReference>
<dbReference type="PANTHER" id="PTHR23079:SF18">
    <property type="entry name" value="RNA-DEPENDENT RNA POLYMERASE 6"/>
    <property type="match status" value="1"/>
</dbReference>
<dbReference type="InterPro" id="IPR057297">
    <property type="entry name" value="RDR6-like_2nd"/>
</dbReference>
<dbReference type="KEGG" id="qlo:115974958"/>
<dbReference type="EnsemblPlants" id="QL02p021874:mrna">
    <property type="protein sequence ID" value="QL02p021874:mrna"/>
    <property type="gene ID" value="QL02p021874"/>
</dbReference>
<dbReference type="RefSeq" id="XP_030951411.1">
    <property type="nucleotide sequence ID" value="XM_031095551.1"/>
</dbReference>
<dbReference type="GO" id="GO:0031380">
    <property type="term" value="C:nuclear RNA-directed RNA polymerase complex"/>
    <property type="evidence" value="ECO:0007669"/>
    <property type="project" value="TreeGrafter"/>
</dbReference>
<dbReference type="GO" id="GO:0003968">
    <property type="term" value="F:RNA-directed RNA polymerase activity"/>
    <property type="evidence" value="ECO:0007669"/>
    <property type="project" value="UniProtKB-KW"/>
</dbReference>
<evidence type="ECO:0000313" key="14">
    <source>
        <dbReference type="EnsemblPlants" id="QL02p021874:mrna"/>
    </source>
</evidence>
<sequence length="1204" mass="137263">MGSEGSLRETVASQVGFGGFDCHVKAKDLLQYLEAEIGLVYRCRLKTSWTPPESYPNFEESIETANIESTDHYVSVEPHAFVHFALPESATWAMNAAGRCELSLKNNLLKASLGPENPFCLNKRRRATTPIKLSDVLVEIGTLVNRDDFFVAWRGPSRGVEFLVDPFDGTCKFCFTRDTVFTFKGTSKHAMVKCDFKVEFLVRDINEIKRYSEPSYRVILLQLSSSPRVWYRTADDDIEETVSFDLLDDDDPWIRTTDFTPSGAIGRCNSYRVSIPPRYGRKLEKAMDYLKERRVHDFCLKSPLRIQDEPDFGLPMSDPLFCIQHMEGITFEIMFLVNAALHKGIFNQHQLSDNFFHLLKSQAMDVNVAALKHICSYRSPVFDASKRLKIVQDWLLRNPKLFKSPKQLDDIVEVRRLVITPTKAYCLPPEVELSNRVLRKYKEVADRFLRVTFMDEGMQTMNSHVLSYYVAPIVREITSYSFQQRTKIFQRVGTFLRDGFHVCGRKYSFLAFSANQLRDRSAWFFAEDRNLSVNKIRDWMGKFDHKNIAKCAARMGQCFSSTYATVEVPSTEVNPFLPDIERNGYCFSDGIGIITPDLAMEVAEKLKLDMNPPSAYQIRYAGCKGVVACWPAKDDGARLSLRLSMNKFQSCHTILEICSWTRFQPGFLNRQIVTLLSTLNVRDEIFWTMQESMVSRLNQMLVDTDVAFDVLTASCAEQGNAAAIMLSAGFKPQIEPHLRGMLTCIRAAQLWGLREKARIFVPKGRWLMGCLDELGVLEQGQCFIQVSTPSLENCFAKHGSRFTKRGNNLQVIKGYVAIAKNPCLHPGDVRILEAVDAPGLHHLHDCFVFPQNGERPHPNEASGSDLDGDLYFVTWDENLIPPSKKSWPPMEYAPAEAKLLSRKVTSKDIIDFFARNMVNESLGTICNAHVVHADRSEYGALDEDCITLADLAAKAVDFPKTGVLVTMPSHLKPKLYPDFMGKDDNQSYKSTKILGRLYRQVKDAYDEDIDAPSELNFVPDDVPYDSDLKVSGSDDFIMDAWHQKCSYNGQLIGLLGQYKVKREEEIVTGHIWSMPNYNSRKQGELKEKLKHSYSSLKKEFRQIFEHIDSDFEQLPDDEKNLVYEQKASAWYQVTYDPYWVNKSLDLQKSVDLLESDGPRDVVMLSFAWIAADYLARIKIRSGGSDNVDSAKPINSLKRYLIDRI</sequence>
<accession>A0A7N2KUG1</accession>
<dbReference type="RefSeq" id="XP_030951414.1">
    <property type="nucleotide sequence ID" value="XM_031095554.1"/>
</dbReference>
<reference evidence="15" key="1">
    <citation type="journal article" date="2016" name="G3 (Bethesda)">
        <title>First Draft Assembly and Annotation of the Genome of a California Endemic Oak Quercus lobata Nee (Fagaceae).</title>
        <authorList>
            <person name="Sork V.L."/>
            <person name="Fitz-Gibbon S.T."/>
            <person name="Puiu D."/>
            <person name="Crepeau M."/>
            <person name="Gugger P.F."/>
            <person name="Sherman R."/>
            <person name="Stevens K."/>
            <person name="Langley C.H."/>
            <person name="Pellegrini M."/>
            <person name="Salzberg S.L."/>
        </authorList>
    </citation>
    <scope>NUCLEOTIDE SEQUENCE [LARGE SCALE GENOMIC DNA]</scope>
    <source>
        <strain evidence="15">cv. SW786</strain>
    </source>
</reference>
<feature type="domain" description="RDRP helical" evidence="12">
    <location>
        <begin position="319"/>
        <end position="401"/>
    </location>
</feature>
<dbReference type="Pfam" id="PF26252">
    <property type="entry name" value="RdRP_helical"/>
    <property type="match status" value="1"/>
</dbReference>
<evidence type="ECO:0000256" key="8">
    <source>
        <dbReference type="RuleBase" id="RU363098"/>
    </source>
</evidence>
<dbReference type="RefSeq" id="XP_030951415.1">
    <property type="nucleotide sequence ID" value="XM_031095555.1"/>
</dbReference>
<proteinExistence type="inferred from homology"/>
<dbReference type="GeneID" id="115974958"/>
<feature type="domain" description="RDRP C-terminal head" evidence="13">
    <location>
        <begin position="1023"/>
        <end position="1190"/>
    </location>
</feature>